<dbReference type="OMA" id="LPWYNDH"/>
<sequence length="202" mass="23327">MSDYNHLFSSIFQLQSSISRIEYEYLTEDEKSLEDIAGRALFNYQTNSCSNESLQWLSTENWYKQPIWRAKVVELITKGLIAPFIEEEDDTDYNGEEYCVMCGVCPKDKRIGWNWIKCSTTKGSHLICSLCLVNGFFVSNNFEQLCGLKYNCKACNKISNIIFVPPHRNAFSDQFKNVQKKRVTGRRGIQFLNGKPVENSNL</sequence>
<dbReference type="GeneID" id="14882752"/>
<evidence type="ECO:0000313" key="1">
    <source>
        <dbReference type="EMBL" id="ELP83677.1"/>
    </source>
</evidence>
<gene>
    <name evidence="1" type="ORF">EIN_467910</name>
</gene>
<dbReference type="AlphaFoldDB" id="A0A0A1TUF8"/>
<dbReference type="EMBL" id="KB207240">
    <property type="protein sequence ID" value="ELP83677.1"/>
    <property type="molecule type" value="Genomic_DNA"/>
</dbReference>
<organism evidence="1 2">
    <name type="scientific">Entamoeba invadens IP1</name>
    <dbReference type="NCBI Taxonomy" id="370355"/>
    <lineage>
        <taxon>Eukaryota</taxon>
        <taxon>Amoebozoa</taxon>
        <taxon>Evosea</taxon>
        <taxon>Archamoebae</taxon>
        <taxon>Mastigamoebida</taxon>
        <taxon>Entamoebidae</taxon>
        <taxon>Entamoeba</taxon>
    </lineage>
</organism>
<dbReference type="VEuPathDB" id="AmoebaDB:EIN_467910"/>
<keyword evidence="2" id="KW-1185">Reference proteome</keyword>
<proteinExistence type="predicted"/>
<dbReference type="Proteomes" id="UP000014680">
    <property type="component" value="Unassembled WGS sequence"/>
</dbReference>
<dbReference type="RefSeq" id="XP_004183023.1">
    <property type="nucleotide sequence ID" value="XM_004182975.1"/>
</dbReference>
<dbReference type="KEGG" id="eiv:EIN_467910"/>
<evidence type="ECO:0000313" key="2">
    <source>
        <dbReference type="Proteomes" id="UP000014680"/>
    </source>
</evidence>
<accession>A0A0A1TUF8</accession>
<reference evidence="1 2" key="1">
    <citation type="submission" date="2012-10" db="EMBL/GenBank/DDBJ databases">
        <authorList>
            <person name="Zafar N."/>
            <person name="Inman J."/>
            <person name="Hall N."/>
            <person name="Lorenzi H."/>
            <person name="Caler E."/>
        </authorList>
    </citation>
    <scope>NUCLEOTIDE SEQUENCE [LARGE SCALE GENOMIC DNA]</scope>
    <source>
        <strain evidence="1 2">IP1</strain>
    </source>
</reference>
<protein>
    <submittedName>
        <fullName evidence="1">Uncharacterized protein</fullName>
    </submittedName>
</protein>
<name>A0A0A1TUF8_ENTIV</name>